<protein>
    <submittedName>
        <fullName evidence="13">N-acetylmuramoyl-L-alanine amidase</fullName>
    </submittedName>
</protein>
<dbReference type="SUPFAM" id="SSF141523">
    <property type="entry name" value="L,D-transpeptidase catalytic domain-like"/>
    <property type="match status" value="1"/>
</dbReference>
<evidence type="ECO:0000256" key="10">
    <source>
        <dbReference type="SAM" id="MobiDB-lite"/>
    </source>
</evidence>
<feature type="signal peptide" evidence="11">
    <location>
        <begin position="1"/>
        <end position="20"/>
    </location>
</feature>
<dbReference type="UniPathway" id="UPA00219"/>
<organism evidence="13 14">
    <name type="scientific">Salipaludibacillus keqinensis</name>
    <dbReference type="NCBI Taxonomy" id="2045207"/>
    <lineage>
        <taxon>Bacteria</taxon>
        <taxon>Bacillati</taxon>
        <taxon>Bacillota</taxon>
        <taxon>Bacilli</taxon>
        <taxon>Bacillales</taxon>
        <taxon>Bacillaceae</taxon>
    </lineage>
</organism>
<evidence type="ECO:0000256" key="9">
    <source>
        <dbReference type="PROSITE-ProRule" id="PRU01373"/>
    </source>
</evidence>
<dbReference type="InterPro" id="IPR050979">
    <property type="entry name" value="LD-transpeptidase"/>
</dbReference>
<feature type="chain" id="PRO_5016275205" evidence="11">
    <location>
        <begin position="21"/>
        <end position="327"/>
    </location>
</feature>
<dbReference type="GO" id="GO:0005576">
    <property type="term" value="C:extracellular region"/>
    <property type="evidence" value="ECO:0007669"/>
    <property type="project" value="TreeGrafter"/>
</dbReference>
<evidence type="ECO:0000313" key="14">
    <source>
        <dbReference type="Proteomes" id="UP000248214"/>
    </source>
</evidence>
<keyword evidence="7 9" id="KW-0961">Cell wall biogenesis/degradation</keyword>
<evidence type="ECO:0000256" key="5">
    <source>
        <dbReference type="ARBA" id="ARBA00022960"/>
    </source>
</evidence>
<dbReference type="InterPro" id="IPR038063">
    <property type="entry name" value="Transpep_catalytic_dom"/>
</dbReference>
<dbReference type="CDD" id="cd16913">
    <property type="entry name" value="YkuD_like"/>
    <property type="match status" value="1"/>
</dbReference>
<feature type="region of interest" description="Disordered" evidence="10">
    <location>
        <begin position="247"/>
        <end position="272"/>
    </location>
</feature>
<dbReference type="PANTHER" id="PTHR30582">
    <property type="entry name" value="L,D-TRANSPEPTIDASE"/>
    <property type="match status" value="1"/>
</dbReference>
<dbReference type="GO" id="GO:0071555">
    <property type="term" value="P:cell wall organization"/>
    <property type="evidence" value="ECO:0007669"/>
    <property type="project" value="UniProtKB-UniRule"/>
</dbReference>
<sequence>MGVILIAVIFFAWQMPSASASSSANQLIIINKTENQLAFYENNKHVKTFHVATGRSASLTPEGSFKIVNKITNRPYYKDNIPGGHKDNPLGNRWLGLNANGTWGTTYAIHGNNNASSIGTYASAGCVRMHNDEVKWLYDKVKINTPVVIVSSNKSFNTIAKDNGYTLDGKKSAVPVNTTATLRRGSKGASVTELQKQLNKAGYNTKGVDGNFGPATEAAVKKFQKDKKLTSDGIVGTKTRNALFNQKSVSPAKPSPSSPAISQPTLRQGSRGAAVTELQKKLKSNGYKITSIDGVFGPETNSAIRKFQRDKKLTVDGVVGPKTWKAL</sequence>
<evidence type="ECO:0000256" key="4">
    <source>
        <dbReference type="ARBA" id="ARBA00022801"/>
    </source>
</evidence>
<keyword evidence="5 9" id="KW-0133">Cell shape</keyword>
<dbReference type="AlphaFoldDB" id="A0A323TRZ8"/>
<dbReference type="FunFam" id="2.40.440.10:FF:000003">
    <property type="entry name" value="L,D-transpeptidase YciB"/>
    <property type="match status" value="1"/>
</dbReference>
<evidence type="ECO:0000256" key="11">
    <source>
        <dbReference type="SAM" id="SignalP"/>
    </source>
</evidence>
<dbReference type="Pfam" id="PF03734">
    <property type="entry name" value="YkuD"/>
    <property type="match status" value="1"/>
</dbReference>
<feature type="domain" description="L,D-TPase catalytic" evidence="12">
    <location>
        <begin position="26"/>
        <end position="150"/>
    </location>
</feature>
<evidence type="ECO:0000256" key="3">
    <source>
        <dbReference type="ARBA" id="ARBA00022679"/>
    </source>
</evidence>
<feature type="active site" description="Proton donor/acceptor" evidence="9">
    <location>
        <position position="110"/>
    </location>
</feature>
<dbReference type="GO" id="GO:0018104">
    <property type="term" value="P:peptidoglycan-protein cross-linking"/>
    <property type="evidence" value="ECO:0007669"/>
    <property type="project" value="TreeGrafter"/>
</dbReference>
<dbReference type="GO" id="GO:0071972">
    <property type="term" value="F:peptidoglycan L,D-transpeptidase activity"/>
    <property type="evidence" value="ECO:0007669"/>
    <property type="project" value="TreeGrafter"/>
</dbReference>
<dbReference type="Gene3D" id="1.10.101.10">
    <property type="entry name" value="PGBD-like superfamily/PGBD"/>
    <property type="match status" value="2"/>
</dbReference>
<keyword evidence="3" id="KW-0808">Transferase</keyword>
<dbReference type="InterPro" id="IPR002477">
    <property type="entry name" value="Peptidoglycan-bd-like"/>
</dbReference>
<dbReference type="OrthoDB" id="9787225at2"/>
<dbReference type="GO" id="GO:0016740">
    <property type="term" value="F:transferase activity"/>
    <property type="evidence" value="ECO:0007669"/>
    <property type="project" value="UniProtKB-KW"/>
</dbReference>
<evidence type="ECO:0000256" key="6">
    <source>
        <dbReference type="ARBA" id="ARBA00022984"/>
    </source>
</evidence>
<dbReference type="EMBL" id="PDOD01000001">
    <property type="protein sequence ID" value="PYZ95343.1"/>
    <property type="molecule type" value="Genomic_DNA"/>
</dbReference>
<dbReference type="Gene3D" id="2.40.440.10">
    <property type="entry name" value="L,D-transpeptidase catalytic domain-like"/>
    <property type="match status" value="1"/>
</dbReference>
<evidence type="ECO:0000256" key="8">
    <source>
        <dbReference type="ARBA" id="ARBA00060592"/>
    </source>
</evidence>
<dbReference type="Proteomes" id="UP000248214">
    <property type="component" value="Unassembled WGS sequence"/>
</dbReference>
<name>A0A323TRZ8_9BACI</name>
<dbReference type="InterPro" id="IPR005490">
    <property type="entry name" value="LD_TPept_cat_dom"/>
</dbReference>
<evidence type="ECO:0000256" key="2">
    <source>
        <dbReference type="ARBA" id="ARBA00005992"/>
    </source>
</evidence>
<keyword evidence="11" id="KW-0732">Signal</keyword>
<dbReference type="PANTHER" id="PTHR30582:SF4">
    <property type="entry name" value="L,D-TRANSPEPTIDASE YQJB-RELATED"/>
    <property type="match status" value="1"/>
</dbReference>
<keyword evidence="6 9" id="KW-0573">Peptidoglycan synthesis</keyword>
<accession>A0A323TRZ8</accession>
<dbReference type="GO" id="GO:0008360">
    <property type="term" value="P:regulation of cell shape"/>
    <property type="evidence" value="ECO:0007669"/>
    <property type="project" value="UniProtKB-UniRule"/>
</dbReference>
<gene>
    <name evidence="13" type="ORF">CR194_04635</name>
</gene>
<dbReference type="Pfam" id="PF01471">
    <property type="entry name" value="PG_binding_1"/>
    <property type="match status" value="2"/>
</dbReference>
<keyword evidence="4" id="KW-0378">Hydrolase</keyword>
<keyword evidence="14" id="KW-1185">Reference proteome</keyword>
<evidence type="ECO:0000256" key="7">
    <source>
        <dbReference type="ARBA" id="ARBA00023316"/>
    </source>
</evidence>
<proteinExistence type="inferred from homology"/>
<comment type="caution">
    <text evidence="13">The sequence shown here is derived from an EMBL/GenBank/DDBJ whole genome shotgun (WGS) entry which is preliminary data.</text>
</comment>
<comment type="pathway">
    <text evidence="1 9">Cell wall biogenesis; peptidoglycan biosynthesis.</text>
</comment>
<dbReference type="InterPro" id="IPR036365">
    <property type="entry name" value="PGBD-like_sf"/>
</dbReference>
<reference evidence="13 14" key="1">
    <citation type="submission" date="2017-10" db="EMBL/GenBank/DDBJ databases">
        <title>Bacillus sp. nov., a halophilic bacterium isolated from a Keqin Lake.</title>
        <authorList>
            <person name="Wang H."/>
        </authorList>
    </citation>
    <scope>NUCLEOTIDE SEQUENCE [LARGE SCALE GENOMIC DNA]</scope>
    <source>
        <strain evidence="13 14">KQ-12</strain>
    </source>
</reference>
<dbReference type="SUPFAM" id="SSF47090">
    <property type="entry name" value="PGBD-like"/>
    <property type="match status" value="2"/>
</dbReference>
<dbReference type="PROSITE" id="PS52029">
    <property type="entry name" value="LD_TPASE"/>
    <property type="match status" value="1"/>
</dbReference>
<dbReference type="InterPro" id="IPR036366">
    <property type="entry name" value="PGBDSf"/>
</dbReference>
<comment type="pathway">
    <text evidence="8">Glycan biosynthesis.</text>
</comment>
<evidence type="ECO:0000256" key="1">
    <source>
        <dbReference type="ARBA" id="ARBA00004752"/>
    </source>
</evidence>
<comment type="similarity">
    <text evidence="2">Belongs to the YkuD family.</text>
</comment>
<feature type="active site" description="Nucleophile" evidence="9">
    <location>
        <position position="126"/>
    </location>
</feature>
<evidence type="ECO:0000259" key="12">
    <source>
        <dbReference type="PROSITE" id="PS52029"/>
    </source>
</evidence>
<evidence type="ECO:0000313" key="13">
    <source>
        <dbReference type="EMBL" id="PYZ95343.1"/>
    </source>
</evidence>